<organism evidence="3 4">
    <name type="scientific">Pseudacidovorax intermedius</name>
    <dbReference type="NCBI Taxonomy" id="433924"/>
    <lineage>
        <taxon>Bacteria</taxon>
        <taxon>Pseudomonadati</taxon>
        <taxon>Pseudomonadota</taxon>
        <taxon>Betaproteobacteria</taxon>
        <taxon>Burkholderiales</taxon>
        <taxon>Comamonadaceae</taxon>
        <taxon>Pseudacidovorax</taxon>
    </lineage>
</organism>
<reference evidence="3 4" key="1">
    <citation type="journal article" date="2016" name="Front. Microbiol.">
        <title>Genomic Resource of Rice Seed Associated Bacteria.</title>
        <authorList>
            <person name="Midha S."/>
            <person name="Bansal K."/>
            <person name="Sharma S."/>
            <person name="Kumar N."/>
            <person name="Patil P.P."/>
            <person name="Chaudhry V."/>
            <person name="Patil P.B."/>
        </authorList>
    </citation>
    <scope>NUCLEOTIDE SEQUENCE [LARGE SCALE GENOMIC DNA]</scope>
    <source>
        <strain evidence="3 4">NS331</strain>
    </source>
</reference>
<dbReference type="InterPro" id="IPR002925">
    <property type="entry name" value="Dienelactn_hydro"/>
</dbReference>
<dbReference type="SUPFAM" id="SSF53474">
    <property type="entry name" value="alpha/beta-Hydrolases"/>
    <property type="match status" value="1"/>
</dbReference>
<dbReference type="PATRIC" id="fig|433924.3.peg.1512"/>
<comment type="caution">
    <text evidence="3">The sequence shown here is derived from an EMBL/GenBank/DDBJ whole genome shotgun (WGS) entry which is preliminary data.</text>
</comment>
<dbReference type="GO" id="GO:0016787">
    <property type="term" value="F:hydrolase activity"/>
    <property type="evidence" value="ECO:0007669"/>
    <property type="project" value="UniProtKB-KW"/>
</dbReference>
<dbReference type="InterPro" id="IPR029058">
    <property type="entry name" value="AB_hydrolase_fold"/>
</dbReference>
<dbReference type="InterPro" id="IPR050261">
    <property type="entry name" value="FrsA_esterase"/>
</dbReference>
<dbReference type="Pfam" id="PF01738">
    <property type="entry name" value="DLH"/>
    <property type="match status" value="1"/>
</dbReference>
<dbReference type="Gene3D" id="3.40.50.1820">
    <property type="entry name" value="alpha/beta hydrolase"/>
    <property type="match status" value="1"/>
</dbReference>
<feature type="signal peptide" evidence="1">
    <location>
        <begin position="1"/>
        <end position="27"/>
    </location>
</feature>
<dbReference type="AlphaFoldDB" id="A0A147GMP4"/>
<evidence type="ECO:0000313" key="4">
    <source>
        <dbReference type="Proteomes" id="UP000072741"/>
    </source>
</evidence>
<keyword evidence="4" id="KW-1185">Reference proteome</keyword>
<evidence type="ECO:0000256" key="1">
    <source>
        <dbReference type="SAM" id="SignalP"/>
    </source>
</evidence>
<gene>
    <name evidence="3" type="ORF">NS331_22100</name>
</gene>
<accession>A0A147GMP4</accession>
<name>A0A147GMP4_9BURK</name>
<dbReference type="EMBL" id="LDSL01000166">
    <property type="protein sequence ID" value="KTT14921.1"/>
    <property type="molecule type" value="Genomic_DNA"/>
</dbReference>
<evidence type="ECO:0000259" key="2">
    <source>
        <dbReference type="Pfam" id="PF01738"/>
    </source>
</evidence>
<dbReference type="Proteomes" id="UP000072741">
    <property type="component" value="Unassembled WGS sequence"/>
</dbReference>
<protein>
    <submittedName>
        <fullName evidence="3">Dienelactone hydrolase</fullName>
    </submittedName>
</protein>
<evidence type="ECO:0000313" key="3">
    <source>
        <dbReference type="EMBL" id="KTT14921.1"/>
    </source>
</evidence>
<feature type="domain" description="Dienelactone hydrolase" evidence="2">
    <location>
        <begin position="92"/>
        <end position="261"/>
    </location>
</feature>
<keyword evidence="1" id="KW-0732">Signal</keyword>
<feature type="chain" id="PRO_5007546440" evidence="1">
    <location>
        <begin position="28"/>
        <end position="296"/>
    </location>
</feature>
<proteinExistence type="predicted"/>
<dbReference type="PANTHER" id="PTHR22946">
    <property type="entry name" value="DIENELACTONE HYDROLASE DOMAIN-CONTAINING PROTEIN-RELATED"/>
    <property type="match status" value="1"/>
</dbReference>
<keyword evidence="3" id="KW-0378">Hydrolase</keyword>
<sequence length="296" mass="31212">MARAAARLLRRAGLALPLAAILLPAHATLRETQLDVPVTVQDMHGQRIAQSIRVTVFDDDANPHPAPVLVLNHGRAVDATGRAALGRARYHEASRFFVRHGFIVAVPTRIGYGVTGGPDVEGSGACQRRDYAAGYGAAADQALATLAAVRAMPGADLSRAVIVGQSYGGATAIAAAARDTPGVLAAINFAGGGGGNPRTRAGDPCSPQQMGALFASYGHSVRMPTLWLYAENDQYFGADWPRQWFSAFRAAGGNGEFVQFPPQGEDGHSTFTRAPQAWQPVVSGFLQRLGFPALRD</sequence>